<dbReference type="GO" id="GO:0005576">
    <property type="term" value="C:extracellular region"/>
    <property type="evidence" value="ECO:0007669"/>
    <property type="project" value="UniProtKB-SubCell"/>
</dbReference>
<feature type="region of interest" description="Disordered" evidence="3">
    <location>
        <begin position="169"/>
        <end position="235"/>
    </location>
</feature>
<dbReference type="Pfam" id="PF00353">
    <property type="entry name" value="HemolysinCabind"/>
    <property type="match status" value="2"/>
</dbReference>
<dbReference type="Gene3D" id="2.150.10.10">
    <property type="entry name" value="Serralysin-like metalloprotease, C-terminal"/>
    <property type="match status" value="2"/>
</dbReference>
<evidence type="ECO:0000313" key="4">
    <source>
        <dbReference type="EMBL" id="KEJ96301.1"/>
    </source>
</evidence>
<keyword evidence="2" id="KW-0964">Secreted</keyword>
<dbReference type="PRINTS" id="PR00313">
    <property type="entry name" value="CABNDNGRPT"/>
</dbReference>
<comment type="caution">
    <text evidence="4">The sequence shown here is derived from an EMBL/GenBank/DDBJ whole genome shotgun (WGS) entry which is preliminary data.</text>
</comment>
<reference evidence="4 5" key="1">
    <citation type="submission" date="2014-01" db="EMBL/GenBank/DDBJ databases">
        <title>Sulfitobacter sp. H3 (MCCC 1A00686) Genome Sequencing.</title>
        <authorList>
            <person name="Lai Q."/>
            <person name="Hong Z."/>
        </authorList>
    </citation>
    <scope>NUCLEOTIDE SEQUENCE [LARGE SCALE GENOMIC DNA]</scope>
    <source>
        <strain evidence="4 5">H3</strain>
    </source>
</reference>
<dbReference type="InterPro" id="IPR001343">
    <property type="entry name" value="Hemolysn_Ca-bd"/>
</dbReference>
<dbReference type="PROSITE" id="PS00330">
    <property type="entry name" value="HEMOLYSIN_CALCIUM"/>
    <property type="match status" value="2"/>
</dbReference>
<dbReference type="PANTHER" id="PTHR38340:SF1">
    <property type="entry name" value="S-LAYER PROTEIN"/>
    <property type="match status" value="1"/>
</dbReference>
<evidence type="ECO:0008006" key="6">
    <source>
        <dbReference type="Google" id="ProtNLM"/>
    </source>
</evidence>
<dbReference type="PANTHER" id="PTHR38340">
    <property type="entry name" value="S-LAYER PROTEIN"/>
    <property type="match status" value="1"/>
</dbReference>
<dbReference type="EMBL" id="JAMD01000004">
    <property type="protein sequence ID" value="KEJ96301.1"/>
    <property type="molecule type" value="Genomic_DNA"/>
</dbReference>
<gene>
    <name evidence="4" type="ORF">SUH3_18745</name>
</gene>
<dbReference type="AlphaFoldDB" id="A0A073J3N6"/>
<evidence type="ECO:0000256" key="3">
    <source>
        <dbReference type="SAM" id="MobiDB-lite"/>
    </source>
</evidence>
<comment type="subcellular location">
    <subcellularLocation>
        <location evidence="1">Secreted</location>
    </subcellularLocation>
</comment>
<keyword evidence="5" id="KW-1185">Reference proteome</keyword>
<evidence type="ECO:0000313" key="5">
    <source>
        <dbReference type="Proteomes" id="UP000027746"/>
    </source>
</evidence>
<accession>A0A073J3N6</accession>
<dbReference type="SUPFAM" id="SSF51120">
    <property type="entry name" value="beta-Roll"/>
    <property type="match status" value="1"/>
</dbReference>
<name>A0A073J3N6_9RHOB</name>
<dbReference type="OrthoDB" id="733404at2"/>
<evidence type="ECO:0000256" key="2">
    <source>
        <dbReference type="ARBA" id="ARBA00022525"/>
    </source>
</evidence>
<dbReference type="InterPro" id="IPR018511">
    <property type="entry name" value="Hemolysin-typ_Ca-bd_CS"/>
</dbReference>
<dbReference type="GeneID" id="68870878"/>
<dbReference type="InterPro" id="IPR011049">
    <property type="entry name" value="Serralysin-like_metalloprot_C"/>
</dbReference>
<dbReference type="InterPro" id="IPR050557">
    <property type="entry name" value="RTX_toxin/Mannuronan_C5-epim"/>
</dbReference>
<sequence>MTQLVISDGITSLVSVFYGALDDAFLDGTVTSFSTTQVTINTAGAVITLNGTGFGVNASGYFGNLDSMSFAFTNGESIEWTDIGLLVQDIVAAYDAEEDEVSPQIDAVENLLLPLGWNMTFNDNDDTLNSKTTSADGIKLHLTGDDYFDLRGGSDDLFASDGKDTVFGGAGSDTIDGGNDNDRLYGDKGDDVIKGSKGRDLLRGGTGDDELSGGKGRDNLNGGAGNDTLDGGSGDDKLRGADGADTFVFSSAVSSGDADIIYDYELGVDFLSVDADVLAGATIVDTADGALLTYDDNTLLVVGVTAAQLGNDANFTLF</sequence>
<evidence type="ECO:0000256" key="1">
    <source>
        <dbReference type="ARBA" id="ARBA00004613"/>
    </source>
</evidence>
<feature type="compositionally biased region" description="Basic and acidic residues" evidence="3">
    <location>
        <begin position="180"/>
        <end position="202"/>
    </location>
</feature>
<proteinExistence type="predicted"/>
<dbReference type="Proteomes" id="UP000027746">
    <property type="component" value="Unassembled WGS sequence"/>
</dbReference>
<organism evidence="4 5">
    <name type="scientific">Pseudosulfitobacter pseudonitzschiae</name>
    <dbReference type="NCBI Taxonomy" id="1402135"/>
    <lineage>
        <taxon>Bacteria</taxon>
        <taxon>Pseudomonadati</taxon>
        <taxon>Pseudomonadota</taxon>
        <taxon>Alphaproteobacteria</taxon>
        <taxon>Rhodobacterales</taxon>
        <taxon>Roseobacteraceae</taxon>
        <taxon>Pseudosulfitobacter</taxon>
    </lineage>
</organism>
<dbReference type="GO" id="GO:0005509">
    <property type="term" value="F:calcium ion binding"/>
    <property type="evidence" value="ECO:0007669"/>
    <property type="project" value="InterPro"/>
</dbReference>
<dbReference type="RefSeq" id="WP_051694238.1">
    <property type="nucleotide sequence ID" value="NZ_CP054599.1"/>
</dbReference>
<protein>
    <recommendedName>
        <fullName evidence="6">Leukotoxin</fullName>
    </recommendedName>
</protein>